<feature type="domain" description="Response regulatory" evidence="12">
    <location>
        <begin position="3"/>
        <end position="120"/>
    </location>
</feature>
<keyword evidence="3" id="KW-0963">Cytoplasm</keyword>
<evidence type="ECO:0000259" key="11">
    <source>
        <dbReference type="PROSITE" id="PS01124"/>
    </source>
</evidence>
<dbReference type="AlphaFoldDB" id="A0A9D0ZV97"/>
<dbReference type="PROSITE" id="PS50110">
    <property type="entry name" value="RESPONSE_REGULATORY"/>
    <property type="match status" value="1"/>
</dbReference>
<evidence type="ECO:0000256" key="3">
    <source>
        <dbReference type="ARBA" id="ARBA00022490"/>
    </source>
</evidence>
<dbReference type="GO" id="GO:0005737">
    <property type="term" value="C:cytoplasm"/>
    <property type="evidence" value="ECO:0007669"/>
    <property type="project" value="UniProtKB-SubCell"/>
</dbReference>
<evidence type="ECO:0000256" key="8">
    <source>
        <dbReference type="ARBA" id="ARBA00023163"/>
    </source>
</evidence>
<keyword evidence="7" id="KW-0238">DNA-binding</keyword>
<dbReference type="PANTHER" id="PTHR42713">
    <property type="entry name" value="HISTIDINE KINASE-RELATED"/>
    <property type="match status" value="1"/>
</dbReference>
<evidence type="ECO:0000256" key="5">
    <source>
        <dbReference type="ARBA" id="ARBA00023012"/>
    </source>
</evidence>
<evidence type="ECO:0000259" key="12">
    <source>
        <dbReference type="PROSITE" id="PS50110"/>
    </source>
</evidence>
<evidence type="ECO:0000256" key="7">
    <source>
        <dbReference type="ARBA" id="ARBA00023125"/>
    </source>
</evidence>
<dbReference type="SUPFAM" id="SSF52172">
    <property type="entry name" value="CheY-like"/>
    <property type="match status" value="1"/>
</dbReference>
<accession>A0A9D0ZV97</accession>
<organism evidence="13 14">
    <name type="scientific">Candidatus Limivivens merdigallinarum</name>
    <dbReference type="NCBI Taxonomy" id="2840859"/>
    <lineage>
        <taxon>Bacteria</taxon>
        <taxon>Bacillati</taxon>
        <taxon>Bacillota</taxon>
        <taxon>Clostridia</taxon>
        <taxon>Lachnospirales</taxon>
        <taxon>Lachnospiraceae</taxon>
        <taxon>Lachnospiraceae incertae sedis</taxon>
        <taxon>Candidatus Limivivens</taxon>
    </lineage>
</organism>
<dbReference type="InterPro" id="IPR051552">
    <property type="entry name" value="HptR"/>
</dbReference>
<evidence type="ECO:0000313" key="13">
    <source>
        <dbReference type="EMBL" id="HIQ95460.1"/>
    </source>
</evidence>
<dbReference type="Pfam" id="PF00072">
    <property type="entry name" value="Response_reg"/>
    <property type="match status" value="1"/>
</dbReference>
<protein>
    <recommendedName>
        <fullName evidence="2">Stage 0 sporulation protein A homolog</fullName>
    </recommendedName>
</protein>
<evidence type="ECO:0000313" key="14">
    <source>
        <dbReference type="Proteomes" id="UP000886886"/>
    </source>
</evidence>
<feature type="modified residue" description="4-aspartylphosphate" evidence="10">
    <location>
        <position position="55"/>
    </location>
</feature>
<keyword evidence="5" id="KW-0902">Two-component regulatory system</keyword>
<dbReference type="GO" id="GO:0003700">
    <property type="term" value="F:DNA-binding transcription factor activity"/>
    <property type="evidence" value="ECO:0007669"/>
    <property type="project" value="InterPro"/>
</dbReference>
<dbReference type="InterPro" id="IPR018060">
    <property type="entry name" value="HTH_AraC"/>
</dbReference>
<dbReference type="InterPro" id="IPR009057">
    <property type="entry name" value="Homeodomain-like_sf"/>
</dbReference>
<feature type="domain" description="HTH araC/xylS-type" evidence="11">
    <location>
        <begin position="425"/>
        <end position="523"/>
    </location>
</feature>
<dbReference type="EMBL" id="DVFT01000036">
    <property type="protein sequence ID" value="HIQ95460.1"/>
    <property type="molecule type" value="Genomic_DNA"/>
</dbReference>
<dbReference type="PROSITE" id="PS01124">
    <property type="entry name" value="HTH_ARAC_FAMILY_2"/>
    <property type="match status" value="1"/>
</dbReference>
<dbReference type="Pfam" id="PF12833">
    <property type="entry name" value="HTH_18"/>
    <property type="match status" value="1"/>
</dbReference>
<dbReference type="InterPro" id="IPR011006">
    <property type="entry name" value="CheY-like_superfamily"/>
</dbReference>
<dbReference type="Proteomes" id="UP000886886">
    <property type="component" value="Unassembled WGS sequence"/>
</dbReference>
<dbReference type="SMART" id="SM00342">
    <property type="entry name" value="HTH_ARAC"/>
    <property type="match status" value="1"/>
</dbReference>
<dbReference type="SUPFAM" id="SSF46689">
    <property type="entry name" value="Homeodomain-like"/>
    <property type="match status" value="2"/>
</dbReference>
<dbReference type="GO" id="GO:0000160">
    <property type="term" value="P:phosphorelay signal transduction system"/>
    <property type="evidence" value="ECO:0007669"/>
    <property type="project" value="UniProtKB-KW"/>
</dbReference>
<keyword evidence="6" id="KW-0805">Transcription regulation</keyword>
<comment type="function">
    <text evidence="9">May play the central regulatory role in sporulation. It may be an element of the effector pathway responsible for the activation of sporulation genes in response to nutritional stress. Spo0A may act in concert with spo0H (a sigma factor) to control the expression of some genes that are critical to the sporulation process.</text>
</comment>
<gene>
    <name evidence="13" type="ORF">IAB26_02760</name>
</gene>
<reference evidence="13" key="2">
    <citation type="journal article" date="2021" name="PeerJ">
        <title>Extensive microbial diversity within the chicken gut microbiome revealed by metagenomics and culture.</title>
        <authorList>
            <person name="Gilroy R."/>
            <person name="Ravi A."/>
            <person name="Getino M."/>
            <person name="Pursley I."/>
            <person name="Horton D.L."/>
            <person name="Alikhan N.F."/>
            <person name="Baker D."/>
            <person name="Gharbi K."/>
            <person name="Hall N."/>
            <person name="Watson M."/>
            <person name="Adriaenssens E.M."/>
            <person name="Foster-Nyarko E."/>
            <person name="Jarju S."/>
            <person name="Secka A."/>
            <person name="Antonio M."/>
            <person name="Oren A."/>
            <person name="Chaudhuri R.R."/>
            <person name="La Ragione R."/>
            <person name="Hildebrand F."/>
            <person name="Pallen M.J."/>
        </authorList>
    </citation>
    <scope>NUCLEOTIDE SEQUENCE</scope>
    <source>
        <strain evidence="13">ChiSjej3B21-11622</strain>
    </source>
</reference>
<dbReference type="Gene3D" id="1.10.10.60">
    <property type="entry name" value="Homeodomain-like"/>
    <property type="match status" value="2"/>
</dbReference>
<proteinExistence type="predicted"/>
<evidence type="ECO:0000256" key="10">
    <source>
        <dbReference type="PROSITE-ProRule" id="PRU00169"/>
    </source>
</evidence>
<keyword evidence="8" id="KW-0804">Transcription</keyword>
<dbReference type="CDD" id="cd17536">
    <property type="entry name" value="REC_YesN-like"/>
    <property type="match status" value="1"/>
</dbReference>
<comment type="subcellular location">
    <subcellularLocation>
        <location evidence="1">Cytoplasm</location>
    </subcellularLocation>
</comment>
<dbReference type="Gene3D" id="3.40.50.2300">
    <property type="match status" value="1"/>
</dbReference>
<dbReference type="GO" id="GO:0043565">
    <property type="term" value="F:sequence-specific DNA binding"/>
    <property type="evidence" value="ECO:0007669"/>
    <property type="project" value="InterPro"/>
</dbReference>
<evidence type="ECO:0000256" key="4">
    <source>
        <dbReference type="ARBA" id="ARBA00022553"/>
    </source>
</evidence>
<dbReference type="PANTHER" id="PTHR42713:SF3">
    <property type="entry name" value="TRANSCRIPTIONAL REGULATORY PROTEIN HPTR"/>
    <property type="match status" value="1"/>
</dbReference>
<dbReference type="SMART" id="SM00448">
    <property type="entry name" value="REC"/>
    <property type="match status" value="1"/>
</dbReference>
<evidence type="ECO:0000256" key="9">
    <source>
        <dbReference type="ARBA" id="ARBA00024867"/>
    </source>
</evidence>
<comment type="caution">
    <text evidence="13">The sequence shown here is derived from an EMBL/GenBank/DDBJ whole genome shotgun (WGS) entry which is preliminary data.</text>
</comment>
<keyword evidence="4 10" id="KW-0597">Phosphoprotein</keyword>
<dbReference type="InterPro" id="IPR020449">
    <property type="entry name" value="Tscrpt_reg_AraC-type_HTH"/>
</dbReference>
<dbReference type="InterPro" id="IPR001789">
    <property type="entry name" value="Sig_transdc_resp-reg_receiver"/>
</dbReference>
<sequence length="532" mass="60958">MYKALIVDDEQMIRMGIKEGIEWENLGVGEVYTAASAREALRIIEEKHPELMITDISMSEMTGLDLIREIRRRKLDMRILVLTGYDSFNFARQCLRMQVQNFLLKPVDEDELSDNIRQQVEYLEQARRQAELDQSQKRAEGTRQQAELERVMYRFISSEDGNIKEVEMVCGLDPHRKMQTALLFWDMDVNCGEEEQYFRMATLKNICMGLVDSRGEGITFPDAAGRLVVVMYLKEGSDDITQQMDEIKGILEDEDDARIHIVLGSVAKRLEDLYLSYNDAVYLIEAKRAEFLNLEDAGYDPIVRPGQTKDKQKIFRDVYEEFKKSMTENISNCEYVLHAFQRFRRAADAYNISDNSLKRLCFELASAVMFSYSMNTGETQEHLLEGMNRALLGSGREETLDVTSGFLNSLLGNGSSGKESNEIIARAKSFIGEHLGENLSVATLAEIFYVSPNYFSRLFKRVEGEGCNEYIVRKRIEKAKTLLETTTMKTGRVAMTVGYNDTNYFSIAFKKHTGVSPTKYREQYREKGGGRG</sequence>
<evidence type="ECO:0000256" key="6">
    <source>
        <dbReference type="ARBA" id="ARBA00023015"/>
    </source>
</evidence>
<evidence type="ECO:0000256" key="2">
    <source>
        <dbReference type="ARBA" id="ARBA00018672"/>
    </source>
</evidence>
<reference evidence="13" key="1">
    <citation type="submission" date="2020-10" db="EMBL/GenBank/DDBJ databases">
        <authorList>
            <person name="Gilroy R."/>
        </authorList>
    </citation>
    <scope>NUCLEOTIDE SEQUENCE</scope>
    <source>
        <strain evidence="13">ChiSjej3B21-11622</strain>
    </source>
</reference>
<dbReference type="PRINTS" id="PR00032">
    <property type="entry name" value="HTHARAC"/>
</dbReference>
<name>A0A9D0ZV97_9FIRM</name>
<evidence type="ECO:0000256" key="1">
    <source>
        <dbReference type="ARBA" id="ARBA00004496"/>
    </source>
</evidence>